<name>A0A6A6TGL9_9PLEO</name>
<keyword evidence="3" id="KW-1185">Reference proteome</keyword>
<dbReference type="PIRSF" id="PIRSF016184">
    <property type="entry name" value="PhzC_PhzF"/>
    <property type="match status" value="1"/>
</dbReference>
<evidence type="ECO:0000313" key="2">
    <source>
        <dbReference type="EMBL" id="KAF2658576.1"/>
    </source>
</evidence>
<dbReference type="GO" id="GO:0005737">
    <property type="term" value="C:cytoplasm"/>
    <property type="evidence" value="ECO:0007669"/>
    <property type="project" value="TreeGrafter"/>
</dbReference>
<proteinExistence type="predicted"/>
<dbReference type="Pfam" id="PF02567">
    <property type="entry name" value="PhzC-PhzF"/>
    <property type="match status" value="2"/>
</dbReference>
<accession>A0A6A6TGL9</accession>
<gene>
    <name evidence="2" type="ORF">K491DRAFT_592887</name>
</gene>
<dbReference type="EMBL" id="MU004314">
    <property type="protein sequence ID" value="KAF2658576.1"/>
    <property type="molecule type" value="Genomic_DNA"/>
</dbReference>
<dbReference type="OrthoDB" id="75169at2759"/>
<feature type="active site" evidence="1">
    <location>
        <position position="50"/>
    </location>
</feature>
<dbReference type="PANTHER" id="PTHR13774:SF32">
    <property type="entry name" value="ANTISENSE-ENHANCING SEQUENCE 1"/>
    <property type="match status" value="1"/>
</dbReference>
<dbReference type="PANTHER" id="PTHR13774">
    <property type="entry name" value="PHENAZINE BIOSYNTHESIS PROTEIN"/>
    <property type="match status" value="1"/>
</dbReference>
<evidence type="ECO:0000313" key="3">
    <source>
        <dbReference type="Proteomes" id="UP000799324"/>
    </source>
</evidence>
<evidence type="ECO:0000256" key="1">
    <source>
        <dbReference type="PIRSR" id="PIRSR016184-1"/>
    </source>
</evidence>
<protein>
    <submittedName>
        <fullName evidence="2">Diaminopimelate epimerase-like protein</fullName>
    </submittedName>
</protein>
<dbReference type="InterPro" id="IPR003719">
    <property type="entry name" value="Phenazine_PhzF-like"/>
</dbReference>
<dbReference type="GO" id="GO:0016853">
    <property type="term" value="F:isomerase activity"/>
    <property type="evidence" value="ECO:0007669"/>
    <property type="project" value="TreeGrafter"/>
</dbReference>
<organism evidence="2 3">
    <name type="scientific">Lophiostoma macrostomum CBS 122681</name>
    <dbReference type="NCBI Taxonomy" id="1314788"/>
    <lineage>
        <taxon>Eukaryota</taxon>
        <taxon>Fungi</taxon>
        <taxon>Dikarya</taxon>
        <taxon>Ascomycota</taxon>
        <taxon>Pezizomycotina</taxon>
        <taxon>Dothideomycetes</taxon>
        <taxon>Pleosporomycetidae</taxon>
        <taxon>Pleosporales</taxon>
        <taxon>Lophiostomataceae</taxon>
        <taxon>Lophiostoma</taxon>
    </lineage>
</organism>
<dbReference type="Proteomes" id="UP000799324">
    <property type="component" value="Unassembled WGS sequence"/>
</dbReference>
<dbReference type="Gene3D" id="3.10.310.10">
    <property type="entry name" value="Diaminopimelate Epimerase, Chain A, domain 1"/>
    <property type="match status" value="2"/>
</dbReference>
<sequence>MQLPYTTLDIFTNTRYTGNPLAIVRVPSNLRPHLTEAQKLAIAAEINLSETVFLHDVKDGEDWADYDIFTPRARMSFAGHPTIGTALYLSTLHKSNDHAFTGIRKIKTVAGLVPFDFWPPSTSTSLGTASVAIPHDVHIHAHRLPHPNPTSGLKAAAGEEADRTVPLVSIVKGMAFNLVPFHDLDALGAVTSGLLPVDEVFRGAYLDRGSGWDVGYMGTFYYVDLGWEDIDGDRRVVRTRSIGTREDPGTGSASCALCCYLALVQGKEGEEKVEFHLTQGVEMGRRCDIFVSVVRTEDGKGIQEVRLRGEAVKVMEGVLSVGED</sequence>
<dbReference type="SUPFAM" id="SSF54506">
    <property type="entry name" value="Diaminopimelate epimerase-like"/>
    <property type="match status" value="1"/>
</dbReference>
<dbReference type="AlphaFoldDB" id="A0A6A6TGL9"/>
<reference evidence="2" key="1">
    <citation type="journal article" date="2020" name="Stud. Mycol.">
        <title>101 Dothideomycetes genomes: a test case for predicting lifestyles and emergence of pathogens.</title>
        <authorList>
            <person name="Haridas S."/>
            <person name="Albert R."/>
            <person name="Binder M."/>
            <person name="Bloem J."/>
            <person name="Labutti K."/>
            <person name="Salamov A."/>
            <person name="Andreopoulos B."/>
            <person name="Baker S."/>
            <person name="Barry K."/>
            <person name="Bills G."/>
            <person name="Bluhm B."/>
            <person name="Cannon C."/>
            <person name="Castanera R."/>
            <person name="Culley D."/>
            <person name="Daum C."/>
            <person name="Ezra D."/>
            <person name="Gonzalez J."/>
            <person name="Henrissat B."/>
            <person name="Kuo A."/>
            <person name="Liang C."/>
            <person name="Lipzen A."/>
            <person name="Lutzoni F."/>
            <person name="Magnuson J."/>
            <person name="Mondo S."/>
            <person name="Nolan M."/>
            <person name="Ohm R."/>
            <person name="Pangilinan J."/>
            <person name="Park H.-J."/>
            <person name="Ramirez L."/>
            <person name="Alfaro M."/>
            <person name="Sun H."/>
            <person name="Tritt A."/>
            <person name="Yoshinaga Y."/>
            <person name="Zwiers L.-H."/>
            <person name="Turgeon B."/>
            <person name="Goodwin S."/>
            <person name="Spatafora J."/>
            <person name="Crous P."/>
            <person name="Grigoriev I."/>
        </authorList>
    </citation>
    <scope>NUCLEOTIDE SEQUENCE</scope>
    <source>
        <strain evidence="2">CBS 122681</strain>
    </source>
</reference>